<dbReference type="InterPro" id="IPR014044">
    <property type="entry name" value="CAP_dom"/>
</dbReference>
<sequence length="179" mass="19661">MTITPDSNLEQTTSEVVIDEPVTIELKNPAQAEMPLSCNIEDPSPIDLDSRSTSVIQEVVNIVNHERGRAGLSPLRMHSQLNASAQAHSNDMARNDFMSHSGSDGSSMGDRIKRYGYNYRTAGENVAAGQRSPQDVMRSWMNSSGHRQNILNPNFRDIGVGYAQGGGRFGTYWTQNFGA</sequence>
<dbReference type="Gene3D" id="3.40.33.10">
    <property type="entry name" value="CAP"/>
    <property type="match status" value="1"/>
</dbReference>
<reference evidence="2 3" key="1">
    <citation type="submission" date="2017-06" db="EMBL/GenBank/DDBJ databases">
        <title>Genome sequencing of cyanobaciteial culture collection at National Institute for Environmental Studies (NIES).</title>
        <authorList>
            <person name="Hirose Y."/>
            <person name="Shimura Y."/>
            <person name="Fujisawa T."/>
            <person name="Nakamura Y."/>
            <person name="Kawachi M."/>
        </authorList>
    </citation>
    <scope>NUCLEOTIDE SEQUENCE [LARGE SCALE GENOMIC DNA]</scope>
    <source>
        <strain evidence="2 3">NIES-37</strain>
    </source>
</reference>
<dbReference type="EMBL" id="AP018248">
    <property type="protein sequence ID" value="BAY99806.1"/>
    <property type="molecule type" value="Genomic_DNA"/>
</dbReference>
<proteinExistence type="predicted"/>
<evidence type="ECO:0000259" key="1">
    <source>
        <dbReference type="Pfam" id="PF00188"/>
    </source>
</evidence>
<dbReference type="AlphaFoldDB" id="A0A1Z4N262"/>
<dbReference type="SUPFAM" id="SSF55797">
    <property type="entry name" value="PR-1-like"/>
    <property type="match status" value="1"/>
</dbReference>
<dbReference type="RefSeq" id="WP_321206575.1">
    <property type="nucleotide sequence ID" value="NZ_CAWNJS010000001.1"/>
</dbReference>
<evidence type="ECO:0000313" key="2">
    <source>
        <dbReference type="EMBL" id="BAY99806.1"/>
    </source>
</evidence>
<gene>
    <name evidence="2" type="ORF">NIES37_37890</name>
</gene>
<dbReference type="Proteomes" id="UP000218785">
    <property type="component" value="Chromosome"/>
</dbReference>
<protein>
    <submittedName>
        <fullName evidence="2">SCP-like extracellular</fullName>
    </submittedName>
</protein>
<dbReference type="KEGG" id="ttq:NIES37_37890"/>
<accession>A0A1Z4N262</accession>
<organism evidence="2 3">
    <name type="scientific">Tolypothrix tenuis PCC 7101</name>
    <dbReference type="NCBI Taxonomy" id="231146"/>
    <lineage>
        <taxon>Bacteria</taxon>
        <taxon>Bacillati</taxon>
        <taxon>Cyanobacteriota</taxon>
        <taxon>Cyanophyceae</taxon>
        <taxon>Nostocales</taxon>
        <taxon>Tolypothrichaceae</taxon>
        <taxon>Tolypothrix</taxon>
    </lineage>
</organism>
<evidence type="ECO:0000313" key="3">
    <source>
        <dbReference type="Proteomes" id="UP000218785"/>
    </source>
</evidence>
<dbReference type="PANTHER" id="PTHR31157:SF1">
    <property type="entry name" value="SCP DOMAIN-CONTAINING PROTEIN"/>
    <property type="match status" value="1"/>
</dbReference>
<keyword evidence="3" id="KW-1185">Reference proteome</keyword>
<dbReference type="CDD" id="cd05379">
    <property type="entry name" value="CAP_bacterial"/>
    <property type="match status" value="1"/>
</dbReference>
<feature type="domain" description="SCP" evidence="1">
    <location>
        <begin position="61"/>
        <end position="177"/>
    </location>
</feature>
<dbReference type="PANTHER" id="PTHR31157">
    <property type="entry name" value="SCP DOMAIN-CONTAINING PROTEIN"/>
    <property type="match status" value="1"/>
</dbReference>
<name>A0A1Z4N262_9CYAN</name>
<dbReference type="Pfam" id="PF00188">
    <property type="entry name" value="CAP"/>
    <property type="match status" value="1"/>
</dbReference>
<dbReference type="InterPro" id="IPR035940">
    <property type="entry name" value="CAP_sf"/>
</dbReference>